<evidence type="ECO:0000313" key="2">
    <source>
        <dbReference type="Proteomes" id="UP001171916"/>
    </source>
</evidence>
<reference evidence="1" key="1">
    <citation type="submission" date="2023-06" db="EMBL/GenBank/DDBJ databases">
        <title>Robiginitalea aurantiacus sp. nov. and Algoriphagus sediminis sp. nov., isolated from coastal sediment.</title>
        <authorList>
            <person name="Zhou Z.Y."/>
            <person name="An J."/>
            <person name="Jia Y.W."/>
            <person name="Du Z.J."/>
        </authorList>
    </citation>
    <scope>NUCLEOTIDE SEQUENCE</scope>
    <source>
        <strain evidence="1">C2-7</strain>
    </source>
</reference>
<evidence type="ECO:0000313" key="1">
    <source>
        <dbReference type="EMBL" id="MDN3202815.1"/>
    </source>
</evidence>
<dbReference type="Proteomes" id="UP001171916">
    <property type="component" value="Unassembled WGS sequence"/>
</dbReference>
<dbReference type="InterPro" id="IPR000246">
    <property type="entry name" value="Peptidase_T2"/>
</dbReference>
<dbReference type="Pfam" id="PF01112">
    <property type="entry name" value="Asparaginase_2"/>
    <property type="match status" value="1"/>
</dbReference>
<dbReference type="EMBL" id="JAUEPH010000001">
    <property type="protein sequence ID" value="MDN3202815.1"/>
    <property type="molecule type" value="Genomic_DNA"/>
</dbReference>
<dbReference type="SUPFAM" id="SSF56235">
    <property type="entry name" value="N-terminal nucleophile aminohydrolases (Ntn hydrolases)"/>
    <property type="match status" value="1"/>
</dbReference>
<sequence length="306" mass="33209">MKPFAIAIHGGAGTVSKTKLTKWKREAYNQILTRAYTVGFMVLKKGGSALEAVAEAVIIMEDSHLFNAGKGSVFTHEGDFAMDAAIMDGKKLQAGAVAGVSQVRNPILLADCIMKKSKHVILSGNQALQYAKEQGLTLEDKEYFYDEFRYNQWQRALQKDKVELDHDEEKYGTVGAVALDKKGNLAAATSTGGMVNKKYGRIGDSPLIGIGTYANNKTCAISCTGHGEYFIRSVVGHDVSARMMYGGQSLEEASHEVIKVKLPKLGGRGGLIGVDKNGNVVMPFNTSGMYRGYKSFNGKEFVGIFK</sequence>
<dbReference type="RefSeq" id="WP_289998372.1">
    <property type="nucleotide sequence ID" value="NZ_JAUEPH010000001.1"/>
</dbReference>
<comment type="caution">
    <text evidence="1">The sequence shown here is derived from an EMBL/GenBank/DDBJ whole genome shotgun (WGS) entry which is preliminary data.</text>
</comment>
<protein>
    <submittedName>
        <fullName evidence="1">Isoaspartyl peptidase/L-asparaginase</fullName>
    </submittedName>
</protein>
<proteinExistence type="predicted"/>
<name>A0ABT7Y8Q6_9BACT</name>
<dbReference type="PANTHER" id="PTHR10188">
    <property type="entry name" value="L-ASPARAGINASE"/>
    <property type="match status" value="1"/>
</dbReference>
<dbReference type="Gene3D" id="3.60.20.30">
    <property type="entry name" value="(Glycosyl)asparaginase"/>
    <property type="match status" value="1"/>
</dbReference>
<gene>
    <name evidence="1" type="ORF">QVH07_01585</name>
</gene>
<dbReference type="PANTHER" id="PTHR10188:SF6">
    <property type="entry name" value="N(4)-(BETA-N-ACETYLGLUCOSAMINYL)-L-ASPARAGINASE"/>
    <property type="match status" value="1"/>
</dbReference>
<dbReference type="CDD" id="cd04701">
    <property type="entry name" value="Asparaginase_2"/>
    <property type="match status" value="1"/>
</dbReference>
<accession>A0ABT7Y8Q6</accession>
<dbReference type="InterPro" id="IPR029055">
    <property type="entry name" value="Ntn_hydrolases_N"/>
</dbReference>
<keyword evidence="2" id="KW-1185">Reference proteome</keyword>
<organism evidence="1 2">
    <name type="scientific">Algoriphagus sediminis</name>
    <dbReference type="NCBI Taxonomy" id="3057113"/>
    <lineage>
        <taxon>Bacteria</taxon>
        <taxon>Pseudomonadati</taxon>
        <taxon>Bacteroidota</taxon>
        <taxon>Cytophagia</taxon>
        <taxon>Cytophagales</taxon>
        <taxon>Cyclobacteriaceae</taxon>
        <taxon>Algoriphagus</taxon>
    </lineage>
</organism>